<accession>A0A1C3K5B3</accession>
<dbReference type="GO" id="GO:0018454">
    <property type="term" value="F:acetoacetyl-CoA reductase activity"/>
    <property type="evidence" value="ECO:0007669"/>
    <property type="project" value="UniProtKB-EC"/>
</dbReference>
<reference evidence="3 5" key="1">
    <citation type="submission" date="2016-06" db="EMBL/GenBank/DDBJ databases">
        <authorList>
            <person name="Kjaerup R.B."/>
            <person name="Dalgaard T.S."/>
            <person name="Juul-Madsen H.R."/>
        </authorList>
    </citation>
    <scope>NUCLEOTIDE SEQUENCE [LARGE SCALE GENOMIC DNA]</scope>
    <source>
        <strain evidence="3">Orrdi1</strain>
    </source>
</reference>
<dbReference type="SUPFAM" id="SSF51735">
    <property type="entry name" value="NAD(P)-binding Rossmann-fold domains"/>
    <property type="match status" value="1"/>
</dbReference>
<dbReference type="InterPro" id="IPR011283">
    <property type="entry name" value="Acetoacetyl-CoA_reductase"/>
</dbReference>
<dbReference type="KEGG" id="odi:ODI_R3354"/>
<comment type="similarity">
    <text evidence="1">Belongs to the short-chain dehydrogenases/reductases (SDR) family.</text>
</comment>
<dbReference type="GO" id="GO:0005737">
    <property type="term" value="C:cytoplasm"/>
    <property type="evidence" value="ECO:0007669"/>
    <property type="project" value="InterPro"/>
</dbReference>
<dbReference type="EC" id="1.1.1.36" evidence="3"/>
<evidence type="ECO:0000256" key="2">
    <source>
        <dbReference type="ARBA" id="ARBA00023002"/>
    </source>
</evidence>
<dbReference type="EMBL" id="LT907988">
    <property type="protein sequence ID" value="SOE51321.1"/>
    <property type="molecule type" value="Genomic_DNA"/>
</dbReference>
<dbReference type="PROSITE" id="PS00061">
    <property type="entry name" value="ADH_SHORT"/>
    <property type="match status" value="1"/>
</dbReference>
<dbReference type="Pfam" id="PF13561">
    <property type="entry name" value="adh_short_C2"/>
    <property type="match status" value="1"/>
</dbReference>
<protein>
    <submittedName>
        <fullName evidence="3">Acetoacetyl-CoA reductase</fullName>
        <ecNumber evidence="3">1.1.1.36</ecNumber>
    </submittedName>
</protein>
<sequence length="246" mass="26375">MTLRIAYVTSGMGNTGTAICQALARGGHQVVAGCGPSSKRRVAWLREQKALGFNFVASEGDATDWESTQAAFEKVRREIGEIDVLVNNAGTSRDMLFKQMTHDDWSAVLRSNLDTLFNITKQVVDRMAERGWGRIINIGAVAAEKGQIGQINYATAKGAVLGFTRSLAQEVAARGVTVNAVSPGFIANATISAFPPAMLDRLTESIPVRRLGRPDELAALCAWLASDEAAFVTGANYDMNGGVYMS</sequence>
<reference evidence="4 5" key="2">
    <citation type="submission" date="2017-08" db="EMBL/GenBank/DDBJ databases">
        <authorList>
            <person name="de Groot N.N."/>
        </authorList>
    </citation>
    <scope>NUCLEOTIDE SEQUENCE [LARGE SCALE GENOMIC DNA]</scope>
    <source>
        <strain evidence="4">Orrdi1</strain>
    </source>
</reference>
<dbReference type="EMBL" id="FLRC01000039">
    <property type="protein sequence ID" value="SBT26696.1"/>
    <property type="molecule type" value="Genomic_DNA"/>
</dbReference>
<dbReference type="InterPro" id="IPR020904">
    <property type="entry name" value="Sc_DH/Rdtase_CS"/>
</dbReference>
<proteinExistence type="inferred from homology"/>
<name>A0A1C3K5B3_9BURK</name>
<evidence type="ECO:0000313" key="5">
    <source>
        <dbReference type="Proteomes" id="UP000078558"/>
    </source>
</evidence>
<dbReference type="InterPro" id="IPR050259">
    <property type="entry name" value="SDR"/>
</dbReference>
<dbReference type="PRINTS" id="PR00080">
    <property type="entry name" value="SDRFAMILY"/>
</dbReference>
<dbReference type="Gene3D" id="3.40.50.720">
    <property type="entry name" value="NAD(P)-binding Rossmann-like Domain"/>
    <property type="match status" value="1"/>
</dbReference>
<dbReference type="GO" id="GO:0042619">
    <property type="term" value="P:poly-hydroxybutyrate biosynthetic process"/>
    <property type="evidence" value="ECO:0007669"/>
    <property type="project" value="InterPro"/>
</dbReference>
<gene>
    <name evidence="3" type="ORF">ODI_03344</name>
    <name evidence="4" type="ORF">ODI_R3354</name>
</gene>
<dbReference type="OrthoDB" id="9804774at2"/>
<dbReference type="InterPro" id="IPR036291">
    <property type="entry name" value="NAD(P)-bd_dom_sf"/>
</dbReference>
<dbReference type="InterPro" id="IPR002347">
    <property type="entry name" value="SDR_fam"/>
</dbReference>
<dbReference type="PANTHER" id="PTHR42879">
    <property type="entry name" value="3-OXOACYL-(ACYL-CARRIER-PROTEIN) REDUCTASE"/>
    <property type="match status" value="1"/>
</dbReference>
<evidence type="ECO:0000313" key="4">
    <source>
        <dbReference type="EMBL" id="SOE51321.1"/>
    </source>
</evidence>
<keyword evidence="2 3" id="KW-0560">Oxidoreductase</keyword>
<dbReference type="Proteomes" id="UP000078558">
    <property type="component" value="Chromosome I"/>
</dbReference>
<organism evidence="3 5">
    <name type="scientific">Orrella dioscoreae</name>
    <dbReference type="NCBI Taxonomy" id="1851544"/>
    <lineage>
        <taxon>Bacteria</taxon>
        <taxon>Pseudomonadati</taxon>
        <taxon>Pseudomonadota</taxon>
        <taxon>Betaproteobacteria</taxon>
        <taxon>Burkholderiales</taxon>
        <taxon>Alcaligenaceae</taxon>
        <taxon>Orrella</taxon>
    </lineage>
</organism>
<dbReference type="NCBIfam" id="TIGR01829">
    <property type="entry name" value="AcAcCoA_reduct"/>
    <property type="match status" value="1"/>
</dbReference>
<dbReference type="RefSeq" id="WP_067756956.1">
    <property type="nucleotide sequence ID" value="NZ_LT907988.1"/>
</dbReference>
<keyword evidence="5" id="KW-1185">Reference proteome</keyword>
<evidence type="ECO:0000313" key="3">
    <source>
        <dbReference type="EMBL" id="SBT26696.1"/>
    </source>
</evidence>
<dbReference type="AlphaFoldDB" id="A0A1C3K5B3"/>
<dbReference type="STRING" id="1851544.ODI_03344"/>
<evidence type="ECO:0000256" key="1">
    <source>
        <dbReference type="ARBA" id="ARBA00006484"/>
    </source>
</evidence>
<dbReference type="FunFam" id="3.40.50.720:FF:000173">
    <property type="entry name" value="3-oxoacyl-[acyl-carrier protein] reductase"/>
    <property type="match status" value="1"/>
</dbReference>
<dbReference type="PRINTS" id="PR00081">
    <property type="entry name" value="GDHRDH"/>
</dbReference>
<dbReference type="PANTHER" id="PTHR42879:SF2">
    <property type="entry name" value="3-OXOACYL-[ACYL-CARRIER-PROTEIN] REDUCTASE FABG"/>
    <property type="match status" value="1"/>
</dbReference>
<dbReference type="GO" id="GO:0032787">
    <property type="term" value="P:monocarboxylic acid metabolic process"/>
    <property type="evidence" value="ECO:0007669"/>
    <property type="project" value="UniProtKB-ARBA"/>
</dbReference>